<keyword evidence="2" id="KW-1185">Reference proteome</keyword>
<evidence type="ECO:0000259" key="1">
    <source>
        <dbReference type="Pfam" id="PF16002"/>
    </source>
</evidence>
<reference evidence="3" key="1">
    <citation type="submission" date="2017-02" db="UniProtKB">
        <authorList>
            <consortium name="WormBaseParasite"/>
        </authorList>
    </citation>
    <scope>IDENTIFICATION</scope>
</reference>
<name>A0A0N5AIF7_9BILA</name>
<sequence>MIFDALEAESVVRKHSGGSRNEKKWPRKNSLRYECKLSPVISDVVVKKNAEKFNFFEDEQVKLTGSIFGHRENMDDLKLLLPKDRLNGFNIKLEDDCPQGGDDVRLSVLKALGTHNYRTIPCVLCLRPLVVYDRYPLVDGTLFLSPVQHSKEPVCMKLDLKYSYLHAICVSCMHTKWSCARCEKNDWFLGSTLVVGTLYTYDVLSTSLCCPPICRICLSPILMTDWQRSSIEKLQGNFQILVEQSPCSGCGQQDYHCIRRTDSFKLSNI</sequence>
<dbReference type="PANTHER" id="PTHR13425">
    <property type="entry name" value="HEADCASE PROTEIN"/>
    <property type="match status" value="1"/>
</dbReference>
<dbReference type="InterPro" id="IPR031947">
    <property type="entry name" value="Headcase_mid"/>
</dbReference>
<dbReference type="Pfam" id="PF16002">
    <property type="entry name" value="Headcase"/>
    <property type="match status" value="1"/>
</dbReference>
<dbReference type="AlphaFoldDB" id="A0A0N5AIF7"/>
<evidence type="ECO:0000313" key="3">
    <source>
        <dbReference type="WBParaSite" id="SMUV_0000420301-mRNA-1"/>
    </source>
</evidence>
<protein>
    <submittedName>
        <fullName evidence="3">Headcase domain-containing protein</fullName>
    </submittedName>
</protein>
<dbReference type="InterPro" id="IPR026066">
    <property type="entry name" value="Headcase"/>
</dbReference>
<organism evidence="2 3">
    <name type="scientific">Syphacia muris</name>
    <dbReference type="NCBI Taxonomy" id="451379"/>
    <lineage>
        <taxon>Eukaryota</taxon>
        <taxon>Metazoa</taxon>
        <taxon>Ecdysozoa</taxon>
        <taxon>Nematoda</taxon>
        <taxon>Chromadorea</taxon>
        <taxon>Rhabditida</taxon>
        <taxon>Spirurina</taxon>
        <taxon>Oxyuridomorpha</taxon>
        <taxon>Oxyuroidea</taxon>
        <taxon>Oxyuridae</taxon>
        <taxon>Syphacia</taxon>
    </lineage>
</organism>
<dbReference type="Proteomes" id="UP000046393">
    <property type="component" value="Unplaced"/>
</dbReference>
<dbReference type="STRING" id="451379.A0A0N5AIF7"/>
<feature type="domain" description="Headcase middle" evidence="1">
    <location>
        <begin position="64"/>
        <end position="259"/>
    </location>
</feature>
<proteinExistence type="predicted"/>
<dbReference type="PANTHER" id="PTHR13425:SF3">
    <property type="entry name" value="HEADCASE PROTEIN HOMOLOG"/>
    <property type="match status" value="1"/>
</dbReference>
<accession>A0A0N5AIF7</accession>
<dbReference type="WBParaSite" id="SMUV_0000420301-mRNA-1">
    <property type="protein sequence ID" value="SMUV_0000420301-mRNA-1"/>
    <property type="gene ID" value="SMUV_0000420301"/>
</dbReference>
<evidence type="ECO:0000313" key="2">
    <source>
        <dbReference type="Proteomes" id="UP000046393"/>
    </source>
</evidence>